<accession>A0A7J7MVJ9</accession>
<comment type="caution">
    <text evidence="2">The sequence shown here is derived from an EMBL/GenBank/DDBJ whole genome shotgun (WGS) entry which is preliminary data.</text>
</comment>
<evidence type="ECO:0000313" key="3">
    <source>
        <dbReference type="Proteomes" id="UP000541444"/>
    </source>
</evidence>
<dbReference type="Proteomes" id="UP000541444">
    <property type="component" value="Unassembled WGS sequence"/>
</dbReference>
<feature type="compositionally biased region" description="Polar residues" evidence="1">
    <location>
        <begin position="103"/>
        <end position="112"/>
    </location>
</feature>
<feature type="region of interest" description="Disordered" evidence="1">
    <location>
        <begin position="89"/>
        <end position="112"/>
    </location>
</feature>
<organism evidence="2 3">
    <name type="scientific">Kingdonia uniflora</name>
    <dbReference type="NCBI Taxonomy" id="39325"/>
    <lineage>
        <taxon>Eukaryota</taxon>
        <taxon>Viridiplantae</taxon>
        <taxon>Streptophyta</taxon>
        <taxon>Embryophyta</taxon>
        <taxon>Tracheophyta</taxon>
        <taxon>Spermatophyta</taxon>
        <taxon>Magnoliopsida</taxon>
        <taxon>Ranunculales</taxon>
        <taxon>Circaeasteraceae</taxon>
        <taxon>Kingdonia</taxon>
    </lineage>
</organism>
<feature type="compositionally biased region" description="Basic and acidic residues" evidence="1">
    <location>
        <begin position="89"/>
        <end position="102"/>
    </location>
</feature>
<keyword evidence="3" id="KW-1185">Reference proteome</keyword>
<protein>
    <submittedName>
        <fullName evidence="2">Uncharacterized protein</fullName>
    </submittedName>
</protein>
<proteinExistence type="predicted"/>
<sequence>MSNIIEYQRKKKQGNCRPCDHKYKITFKWDIKSTMSTKLYFNILIPDVDNFKDCSMEKHVTSITNATSNSPSKDELMLKNIKTILEIKDENETHEQKDKDDSSQTTINSKVNQIDAIGSEEAPNYKLKKRKLRKIIYDDRDGKWTLALS</sequence>
<evidence type="ECO:0000256" key="1">
    <source>
        <dbReference type="SAM" id="MobiDB-lite"/>
    </source>
</evidence>
<dbReference type="AlphaFoldDB" id="A0A7J7MVJ9"/>
<name>A0A7J7MVJ9_9MAGN</name>
<dbReference type="EMBL" id="JACGCM010001219">
    <property type="protein sequence ID" value="KAF6158718.1"/>
    <property type="molecule type" value="Genomic_DNA"/>
</dbReference>
<evidence type="ECO:0000313" key="2">
    <source>
        <dbReference type="EMBL" id="KAF6158718.1"/>
    </source>
</evidence>
<gene>
    <name evidence="2" type="ORF">GIB67_040232</name>
</gene>
<reference evidence="2 3" key="1">
    <citation type="journal article" date="2020" name="IScience">
        <title>Genome Sequencing of the Endangered Kingdonia uniflora (Circaeasteraceae, Ranunculales) Reveals Potential Mechanisms of Evolutionary Specialization.</title>
        <authorList>
            <person name="Sun Y."/>
            <person name="Deng T."/>
            <person name="Zhang A."/>
            <person name="Moore M.J."/>
            <person name="Landis J.B."/>
            <person name="Lin N."/>
            <person name="Zhang H."/>
            <person name="Zhang X."/>
            <person name="Huang J."/>
            <person name="Zhang X."/>
            <person name="Sun H."/>
            <person name="Wang H."/>
        </authorList>
    </citation>
    <scope>NUCLEOTIDE SEQUENCE [LARGE SCALE GENOMIC DNA]</scope>
    <source>
        <strain evidence="2">TB1705</strain>
        <tissue evidence="2">Leaf</tissue>
    </source>
</reference>